<dbReference type="Proteomes" id="UP000659496">
    <property type="component" value="Unassembled WGS sequence"/>
</dbReference>
<dbReference type="PROSITE" id="PS50943">
    <property type="entry name" value="HTH_CROC1"/>
    <property type="match status" value="1"/>
</dbReference>
<evidence type="ECO:0000313" key="3">
    <source>
        <dbReference type="EMBL" id="MBD7907791.1"/>
    </source>
</evidence>
<evidence type="ECO:0000313" key="4">
    <source>
        <dbReference type="Proteomes" id="UP000659496"/>
    </source>
</evidence>
<sequence>MSDYDSKNWGRLIKFHRQQQGLKQDDVSMGVCTPSYLSRIENGVVIAEQTVYEMLLARLGIDLAQEKDDLEMKRSFFEKIYAKLLSNESLMENEISQLKSFQKEIFQQEIDLLAGLVYSRYLFSIDCLNESRKLLLKIEPFVTWHQDRITQMYIATSTNLHLSFLEFQQIILREKDQHVSNYMNTANRFEQANYYYHLAFAHHRNYSFQQALEYMNSASQAFSHQYKPLFQLKLYSMKGVILNDLHRFQEALVEFGAGQDLLRNVDVVQTPKQWSSLYNNIAYCYECQGSFRKAMSYYEQANRFEEDLHTVINWMRASYQERDEETLKMLLKAYPKDRFNVTHHHYQLLLLKCASEEDFDLTKLKEIEELVFPYFQQQEYYSLTLFYAPLWASFYEELHAYKQATTCFKYALLASEKVRQRMSS</sequence>
<protein>
    <submittedName>
        <fullName evidence="3">Helix-turn-helix transcriptional regulator</fullName>
    </submittedName>
</protein>
<dbReference type="Pfam" id="PF01381">
    <property type="entry name" value="HTH_3"/>
    <property type="match status" value="1"/>
</dbReference>
<keyword evidence="4" id="KW-1185">Reference proteome</keyword>
<dbReference type="SMART" id="SM00028">
    <property type="entry name" value="TPR"/>
    <property type="match status" value="3"/>
</dbReference>
<dbReference type="InterPro" id="IPR019734">
    <property type="entry name" value="TPR_rpt"/>
</dbReference>
<dbReference type="InterPro" id="IPR010982">
    <property type="entry name" value="Lambda_DNA-bd_dom_sf"/>
</dbReference>
<dbReference type="Gene3D" id="1.10.260.40">
    <property type="entry name" value="lambda repressor-like DNA-binding domains"/>
    <property type="match status" value="1"/>
</dbReference>
<evidence type="ECO:0000256" key="1">
    <source>
        <dbReference type="PROSITE-ProRule" id="PRU00339"/>
    </source>
</evidence>
<dbReference type="Gene3D" id="1.25.40.10">
    <property type="entry name" value="Tetratricopeptide repeat domain"/>
    <property type="match status" value="1"/>
</dbReference>
<proteinExistence type="predicted"/>
<evidence type="ECO:0000259" key="2">
    <source>
        <dbReference type="PROSITE" id="PS50943"/>
    </source>
</evidence>
<feature type="domain" description="HTH cro/C1-type" evidence="2">
    <location>
        <begin position="13"/>
        <end position="70"/>
    </location>
</feature>
<dbReference type="PROSITE" id="PS50005">
    <property type="entry name" value="TPR"/>
    <property type="match status" value="1"/>
</dbReference>
<keyword evidence="1" id="KW-0802">TPR repeat</keyword>
<dbReference type="SMART" id="SM00530">
    <property type="entry name" value="HTH_XRE"/>
    <property type="match status" value="1"/>
</dbReference>
<dbReference type="InterPro" id="IPR011990">
    <property type="entry name" value="TPR-like_helical_dom_sf"/>
</dbReference>
<gene>
    <name evidence="3" type="ORF">H9659_05575</name>
</gene>
<comment type="caution">
    <text evidence="3">The sequence shown here is derived from an EMBL/GenBank/DDBJ whole genome shotgun (WGS) entry which is preliminary data.</text>
</comment>
<name>A0ABR8PHY8_9BACL</name>
<reference evidence="3 4" key="1">
    <citation type="submission" date="2020-08" db="EMBL/GenBank/DDBJ databases">
        <title>A Genomic Blueprint of the Chicken Gut Microbiome.</title>
        <authorList>
            <person name="Gilroy R."/>
            <person name="Ravi A."/>
            <person name="Getino M."/>
            <person name="Pursley I."/>
            <person name="Horton D.L."/>
            <person name="Alikhan N.-F."/>
            <person name="Baker D."/>
            <person name="Gharbi K."/>
            <person name="Hall N."/>
            <person name="Watson M."/>
            <person name="Adriaenssens E.M."/>
            <person name="Foster-Nyarko E."/>
            <person name="Jarju S."/>
            <person name="Secka A."/>
            <person name="Antonio M."/>
            <person name="Oren A."/>
            <person name="Chaudhuri R."/>
            <person name="La Ragione R.M."/>
            <person name="Hildebrand F."/>
            <person name="Pallen M.J."/>
        </authorList>
    </citation>
    <scope>NUCLEOTIDE SEQUENCE [LARGE SCALE GENOMIC DNA]</scope>
    <source>
        <strain evidence="3 4">Sa3CUA8</strain>
    </source>
</reference>
<dbReference type="RefSeq" id="WP_191688950.1">
    <property type="nucleotide sequence ID" value="NZ_JACSQY010000003.1"/>
</dbReference>
<dbReference type="InterPro" id="IPR001387">
    <property type="entry name" value="Cro/C1-type_HTH"/>
</dbReference>
<dbReference type="EMBL" id="JACSQY010000003">
    <property type="protein sequence ID" value="MBD7907791.1"/>
    <property type="molecule type" value="Genomic_DNA"/>
</dbReference>
<dbReference type="CDD" id="cd00093">
    <property type="entry name" value="HTH_XRE"/>
    <property type="match status" value="1"/>
</dbReference>
<feature type="repeat" description="TPR" evidence="1">
    <location>
        <begin position="275"/>
        <end position="308"/>
    </location>
</feature>
<organism evidence="3 4">
    <name type="scientific">Sporosarcina gallistercoris</name>
    <dbReference type="NCBI Taxonomy" id="2762245"/>
    <lineage>
        <taxon>Bacteria</taxon>
        <taxon>Bacillati</taxon>
        <taxon>Bacillota</taxon>
        <taxon>Bacilli</taxon>
        <taxon>Bacillales</taxon>
        <taxon>Caryophanaceae</taxon>
        <taxon>Sporosarcina</taxon>
    </lineage>
</organism>
<dbReference type="SUPFAM" id="SSF47413">
    <property type="entry name" value="lambda repressor-like DNA-binding domains"/>
    <property type="match status" value="1"/>
</dbReference>
<accession>A0ABR8PHY8</accession>
<dbReference type="SUPFAM" id="SSF48452">
    <property type="entry name" value="TPR-like"/>
    <property type="match status" value="1"/>
</dbReference>